<dbReference type="Proteomes" id="UP000077384">
    <property type="component" value="Unassembled WGS sequence"/>
</dbReference>
<comment type="caution">
    <text evidence="9">The sequence shown here is derived from an EMBL/GenBank/DDBJ whole genome shotgun (WGS) entry which is preliminary data.</text>
</comment>
<evidence type="ECO:0000313" key="11">
    <source>
        <dbReference type="Proteomes" id="UP000077384"/>
    </source>
</evidence>
<evidence type="ECO:0000256" key="7">
    <source>
        <dbReference type="SAM" id="Phobius"/>
    </source>
</evidence>
<reference evidence="10 12" key="2">
    <citation type="journal article" date="2016" name="Front. Microbiol.">
        <title>Industrial Acetogenic Biocatalysts: A Comparative Metabolic and Genomic Analysis.</title>
        <authorList>
            <person name="Bengelsdorf F."/>
            <person name="Poehlein A."/>
            <person name="Sonja S."/>
            <person name="Erz C."/>
            <person name="Hummel T."/>
            <person name="Hoffmeister S."/>
            <person name="Daniel R."/>
            <person name="Durre P."/>
        </authorList>
    </citation>
    <scope>NUCLEOTIDE SEQUENCE [LARGE SCALE GENOMIC DNA]</scope>
    <source>
        <strain evidence="10 12">PTA-10522</strain>
    </source>
</reference>
<evidence type="ECO:0000256" key="1">
    <source>
        <dbReference type="ARBA" id="ARBA00004651"/>
    </source>
</evidence>
<dbReference type="PANTHER" id="PTHR34582:SF6">
    <property type="entry name" value="UPF0702 TRANSMEMBRANE PROTEIN YCAP"/>
    <property type="match status" value="1"/>
</dbReference>
<reference evidence="9 11" key="1">
    <citation type="journal article" date="2015" name="Biotechnol. Bioeng.">
        <title>Genome sequence and phenotypic characterization of Caulobacter segnis.</title>
        <authorList>
            <person name="Patel S."/>
            <person name="Fletcher B."/>
            <person name="Scott D.C."/>
            <person name="Ely B."/>
        </authorList>
    </citation>
    <scope>NUCLEOTIDE SEQUENCE [LARGE SCALE GENOMIC DNA]</scope>
    <source>
        <strain evidence="9 11">PS02</strain>
    </source>
</reference>
<comment type="subcellular location">
    <subcellularLocation>
        <location evidence="1">Cell membrane</location>
        <topology evidence="1">Multi-pass membrane protein</topology>
    </subcellularLocation>
</comment>
<dbReference type="Pfam" id="PF07870">
    <property type="entry name" value="DUF1657"/>
    <property type="match status" value="1"/>
</dbReference>
<evidence type="ECO:0000256" key="6">
    <source>
        <dbReference type="ARBA" id="ARBA00023136"/>
    </source>
</evidence>
<accession>A0A162JH67</accession>
<evidence type="ECO:0000259" key="8">
    <source>
        <dbReference type="Pfam" id="PF04239"/>
    </source>
</evidence>
<gene>
    <name evidence="10" type="ORF">CLCOS_19900</name>
    <name evidence="9" type="ORF">WX73_01434</name>
</gene>
<sequence length="286" mass="32418">MKIWIIILLKSTVLFFATLFFITIMGKKYPRRITPFNFINYSVIAVLIALTCINVIYNWVISILAIAVWMLLPLILEYASMKSKFISNLLKGKGIVVVKEGKVMEENLSKIGCSGEDLLRELRSKNIFNLADVEFAMMESTGDINILMKSDKRPLTPNDLQIEVCQEGAPQTVILDGNIINESLSNLGLNQGWLDVQLESKGVSLDNVFIGQVNSKGELYIDLFDDLIQTPQSNVRKILYANLEKAQANLMSFALETEDKKVKDMYKKDSDILKNILIRLKPYLLK</sequence>
<proteinExistence type="inferred from homology"/>
<feature type="transmembrane region" description="Helical" evidence="7">
    <location>
        <begin position="38"/>
        <end position="57"/>
    </location>
</feature>
<dbReference type="Proteomes" id="UP000093694">
    <property type="component" value="Unassembled WGS sequence"/>
</dbReference>
<dbReference type="EMBL" id="LROR01000046">
    <property type="protein sequence ID" value="OBR94268.1"/>
    <property type="molecule type" value="Genomic_DNA"/>
</dbReference>
<feature type="transmembrane region" description="Helical" evidence="7">
    <location>
        <begin position="6"/>
        <end position="26"/>
    </location>
</feature>
<evidence type="ECO:0000313" key="12">
    <source>
        <dbReference type="Proteomes" id="UP000093694"/>
    </source>
</evidence>
<dbReference type="Pfam" id="PF04239">
    <property type="entry name" value="DUF421"/>
    <property type="match status" value="1"/>
</dbReference>
<dbReference type="AlphaFoldDB" id="A0A162JH67"/>
<feature type="domain" description="YetF C-terminal" evidence="8">
    <location>
        <begin position="81"/>
        <end position="214"/>
    </location>
</feature>
<dbReference type="InterPro" id="IPR012452">
    <property type="entry name" value="DUF1657"/>
</dbReference>
<evidence type="ECO:0000256" key="2">
    <source>
        <dbReference type="ARBA" id="ARBA00006448"/>
    </source>
</evidence>
<dbReference type="RefSeq" id="WP_063599920.1">
    <property type="nucleotide sequence ID" value="NZ_LITQ01000001.1"/>
</dbReference>
<comment type="similarity">
    <text evidence="2">Belongs to the UPF0702 family.</text>
</comment>
<dbReference type="PANTHER" id="PTHR34582">
    <property type="entry name" value="UPF0702 TRANSMEMBRANE PROTEIN YCAP"/>
    <property type="match status" value="1"/>
</dbReference>
<keyword evidence="12" id="KW-1185">Reference proteome</keyword>
<evidence type="ECO:0000256" key="4">
    <source>
        <dbReference type="ARBA" id="ARBA00022692"/>
    </source>
</evidence>
<keyword evidence="4 7" id="KW-0812">Transmembrane</keyword>
<dbReference type="EMBL" id="LITQ01000001">
    <property type="protein sequence ID" value="OAA95025.1"/>
    <property type="molecule type" value="Genomic_DNA"/>
</dbReference>
<dbReference type="PATRIC" id="fig|1705578.3.peg.254"/>
<dbReference type="InterPro" id="IPR007353">
    <property type="entry name" value="DUF421"/>
</dbReference>
<evidence type="ECO:0000256" key="5">
    <source>
        <dbReference type="ARBA" id="ARBA00022989"/>
    </source>
</evidence>
<keyword evidence="5 7" id="KW-1133">Transmembrane helix</keyword>
<protein>
    <recommendedName>
        <fullName evidence="8">YetF C-terminal domain-containing protein</fullName>
    </recommendedName>
</protein>
<keyword evidence="3" id="KW-1003">Cell membrane</keyword>
<name>A0A162JH67_9CLOT</name>
<evidence type="ECO:0000256" key="3">
    <source>
        <dbReference type="ARBA" id="ARBA00022475"/>
    </source>
</evidence>
<dbReference type="InterPro" id="IPR023090">
    <property type="entry name" value="UPF0702_alpha/beta_dom_sf"/>
</dbReference>
<dbReference type="Gene3D" id="3.30.240.20">
    <property type="entry name" value="bsu07140 like domains"/>
    <property type="match status" value="2"/>
</dbReference>
<evidence type="ECO:0000313" key="9">
    <source>
        <dbReference type="EMBL" id="OAA95025.1"/>
    </source>
</evidence>
<evidence type="ECO:0000313" key="10">
    <source>
        <dbReference type="EMBL" id="OBR94268.1"/>
    </source>
</evidence>
<dbReference type="GO" id="GO:0005886">
    <property type="term" value="C:plasma membrane"/>
    <property type="evidence" value="ECO:0007669"/>
    <property type="project" value="UniProtKB-SubCell"/>
</dbReference>
<keyword evidence="6 7" id="KW-0472">Membrane</keyword>
<organism evidence="9 11">
    <name type="scientific">Clostridium coskatii</name>
    <dbReference type="NCBI Taxonomy" id="1705578"/>
    <lineage>
        <taxon>Bacteria</taxon>
        <taxon>Bacillati</taxon>
        <taxon>Bacillota</taxon>
        <taxon>Clostridia</taxon>
        <taxon>Eubacteriales</taxon>
        <taxon>Clostridiaceae</taxon>
        <taxon>Clostridium</taxon>
    </lineage>
</organism>
<feature type="transmembrane region" description="Helical" evidence="7">
    <location>
        <begin position="63"/>
        <end position="81"/>
    </location>
</feature>